<dbReference type="SUPFAM" id="SSF50156">
    <property type="entry name" value="PDZ domain-like"/>
    <property type="match status" value="1"/>
</dbReference>
<organism evidence="5 6">
    <name type="scientific">Oceaniferula flava</name>
    <dbReference type="NCBI Taxonomy" id="2800421"/>
    <lineage>
        <taxon>Bacteria</taxon>
        <taxon>Pseudomonadati</taxon>
        <taxon>Verrucomicrobiota</taxon>
        <taxon>Verrucomicrobiia</taxon>
        <taxon>Verrucomicrobiales</taxon>
        <taxon>Verrucomicrobiaceae</taxon>
        <taxon>Oceaniferula</taxon>
    </lineage>
</organism>
<dbReference type="InterPro" id="IPR043504">
    <property type="entry name" value="Peptidase_S1_PA_chymotrypsin"/>
</dbReference>
<keyword evidence="2" id="KW-0645">Protease</keyword>
<dbReference type="InterPro" id="IPR001940">
    <property type="entry name" value="Peptidase_S1C"/>
</dbReference>
<evidence type="ECO:0000259" key="4">
    <source>
        <dbReference type="PROSITE" id="PS50106"/>
    </source>
</evidence>
<evidence type="ECO:0000256" key="3">
    <source>
        <dbReference type="ARBA" id="ARBA00022801"/>
    </source>
</evidence>
<dbReference type="PANTHER" id="PTHR22939">
    <property type="entry name" value="SERINE PROTEASE FAMILY S1C HTRA-RELATED"/>
    <property type="match status" value="1"/>
</dbReference>
<dbReference type="GO" id="GO:0004252">
    <property type="term" value="F:serine-type endopeptidase activity"/>
    <property type="evidence" value="ECO:0007669"/>
    <property type="project" value="InterPro"/>
</dbReference>
<comment type="caution">
    <text evidence="5">The sequence shown here is derived from an EMBL/GenBank/DDBJ whole genome shotgun (WGS) entry which is preliminary data.</text>
</comment>
<keyword evidence="3" id="KW-0378">Hydrolase</keyword>
<dbReference type="InterPro" id="IPR036034">
    <property type="entry name" value="PDZ_sf"/>
</dbReference>
<dbReference type="GO" id="GO:0006508">
    <property type="term" value="P:proteolysis"/>
    <property type="evidence" value="ECO:0007669"/>
    <property type="project" value="UniProtKB-KW"/>
</dbReference>
<dbReference type="InterPro" id="IPR009003">
    <property type="entry name" value="Peptidase_S1_PA"/>
</dbReference>
<proteinExistence type="inferred from homology"/>
<gene>
    <name evidence="5" type="ORF">JIN83_06075</name>
</gene>
<dbReference type="Gene3D" id="2.30.42.10">
    <property type="match status" value="1"/>
</dbReference>
<evidence type="ECO:0000313" key="5">
    <source>
        <dbReference type="EMBL" id="MBK1854517.1"/>
    </source>
</evidence>
<dbReference type="Pfam" id="PF13365">
    <property type="entry name" value="Trypsin_2"/>
    <property type="match status" value="1"/>
</dbReference>
<evidence type="ECO:0000313" key="6">
    <source>
        <dbReference type="Proteomes" id="UP000634206"/>
    </source>
</evidence>
<name>A0AAE2V7V9_9BACT</name>
<dbReference type="SMART" id="SM00228">
    <property type="entry name" value="PDZ"/>
    <property type="match status" value="1"/>
</dbReference>
<protein>
    <submittedName>
        <fullName evidence="5">Trypsin-like peptidase domain-containing protein</fullName>
    </submittedName>
</protein>
<dbReference type="RefSeq" id="WP_309489124.1">
    <property type="nucleotide sequence ID" value="NZ_JAENIG010000003.1"/>
</dbReference>
<evidence type="ECO:0000256" key="1">
    <source>
        <dbReference type="ARBA" id="ARBA00010541"/>
    </source>
</evidence>
<dbReference type="AlphaFoldDB" id="A0AAE2V7V9"/>
<dbReference type="Gene3D" id="2.40.10.10">
    <property type="entry name" value="Trypsin-like serine proteases"/>
    <property type="match status" value="2"/>
</dbReference>
<dbReference type="PROSITE" id="PS50106">
    <property type="entry name" value="PDZ"/>
    <property type="match status" value="1"/>
</dbReference>
<comment type="similarity">
    <text evidence="1">Belongs to the peptidase S1C family.</text>
</comment>
<dbReference type="PRINTS" id="PR00834">
    <property type="entry name" value="PROTEASES2C"/>
</dbReference>
<sequence>MNESTVRHRYNNAKMMSFTSTHTHSFSVDFSLFLRKMVGLLAALSCFAVAPVAQAKLFPFNEAKAPATKEDLMAIQNALMESSNHVRKATVSISLGQGFGSGVIISPDGLILTAAHVSGGVDKELTVIMNDGTKHKAVSMGLNSTTDAAMIRIVDEGKYPYVEVNKENDYKLGHWVFALGHSGGFDQERGPVLRLGRIVKDSETTLHTDCKVIGGDSGGPLFDMSGKLIGIHSRVSETLVENMHVPMREYIRHWDSMKSNEFIGDGPFAKRPVKGSGFIGLGTSDSEEGLLVGKVGKDTPAEEAGVQAGDILLSLNGKELADKAAFKAILKEMAEGDKVELKISRRGEPLTIEFKLGKR</sequence>
<reference evidence="5" key="1">
    <citation type="submission" date="2021-01" db="EMBL/GenBank/DDBJ databases">
        <title>Modified the classification status of verrucomicrobia.</title>
        <authorList>
            <person name="Feng X."/>
        </authorList>
    </citation>
    <scope>NUCLEOTIDE SEQUENCE</scope>
    <source>
        <strain evidence="5">5K15</strain>
    </source>
</reference>
<keyword evidence="6" id="KW-1185">Reference proteome</keyword>
<dbReference type="SUPFAM" id="SSF50494">
    <property type="entry name" value="Trypsin-like serine proteases"/>
    <property type="match status" value="1"/>
</dbReference>
<dbReference type="InterPro" id="IPR001478">
    <property type="entry name" value="PDZ"/>
</dbReference>
<accession>A0AAE2V7V9</accession>
<evidence type="ECO:0000256" key="2">
    <source>
        <dbReference type="ARBA" id="ARBA00022670"/>
    </source>
</evidence>
<dbReference type="Proteomes" id="UP000634206">
    <property type="component" value="Unassembled WGS sequence"/>
</dbReference>
<dbReference type="EMBL" id="JAENIG010000003">
    <property type="protein sequence ID" value="MBK1854517.1"/>
    <property type="molecule type" value="Genomic_DNA"/>
</dbReference>
<dbReference type="PANTHER" id="PTHR22939:SF129">
    <property type="entry name" value="SERINE PROTEASE HTRA2, MITOCHONDRIAL"/>
    <property type="match status" value="1"/>
</dbReference>
<dbReference type="Pfam" id="PF13180">
    <property type="entry name" value="PDZ_2"/>
    <property type="match status" value="1"/>
</dbReference>
<feature type="domain" description="PDZ" evidence="4">
    <location>
        <begin position="274"/>
        <end position="347"/>
    </location>
</feature>